<protein>
    <recommendedName>
        <fullName evidence="3">Transposase</fullName>
    </recommendedName>
</protein>
<reference evidence="1 2" key="1">
    <citation type="submission" date="2023-03" db="EMBL/GenBank/DDBJ databases">
        <authorList>
            <person name="Pearce D."/>
        </authorList>
    </citation>
    <scope>NUCLEOTIDE SEQUENCE [LARGE SCALE GENOMIC DNA]</scope>
    <source>
        <strain evidence="1">Msz</strain>
    </source>
</reference>
<sequence length="82" mass="9194">MLPDGDQGPEGWTSRDKFAAAVETSSLSESELGEYCRRRGLYPEQIRAWRLACEQVGQGCGAPDSRAKRDNAVWRGRYPLHP</sequence>
<organism evidence="1 2">
    <name type="scientific">Methylocaldum szegediense</name>
    <dbReference type="NCBI Taxonomy" id="73780"/>
    <lineage>
        <taxon>Bacteria</taxon>
        <taxon>Pseudomonadati</taxon>
        <taxon>Pseudomonadota</taxon>
        <taxon>Gammaproteobacteria</taxon>
        <taxon>Methylococcales</taxon>
        <taxon>Methylococcaceae</taxon>
        <taxon>Methylocaldum</taxon>
    </lineage>
</organism>
<evidence type="ECO:0000313" key="2">
    <source>
        <dbReference type="Proteomes" id="UP001162030"/>
    </source>
</evidence>
<evidence type="ECO:0000313" key="1">
    <source>
        <dbReference type="EMBL" id="CAI8768289.1"/>
    </source>
</evidence>
<gene>
    <name evidence="1" type="ORF">MSZNOR_0980</name>
</gene>
<name>A0ABM9HYE0_9GAMM</name>
<keyword evidence="2" id="KW-1185">Reference proteome</keyword>
<dbReference type="EMBL" id="OX458333">
    <property type="protein sequence ID" value="CAI8768289.1"/>
    <property type="molecule type" value="Genomic_DNA"/>
</dbReference>
<accession>A0ABM9HYE0</accession>
<dbReference type="Proteomes" id="UP001162030">
    <property type="component" value="Chromosome"/>
</dbReference>
<proteinExistence type="predicted"/>
<evidence type="ECO:0008006" key="3">
    <source>
        <dbReference type="Google" id="ProtNLM"/>
    </source>
</evidence>